<name>A0ABV6LPS6_9BACI</name>
<evidence type="ECO:0000313" key="1">
    <source>
        <dbReference type="EMBL" id="MFC0524386.1"/>
    </source>
</evidence>
<evidence type="ECO:0000313" key="2">
    <source>
        <dbReference type="Proteomes" id="UP001589836"/>
    </source>
</evidence>
<gene>
    <name evidence="1" type="ORF">ACFFGV_12500</name>
</gene>
<dbReference type="EMBL" id="JBHLTP010000011">
    <property type="protein sequence ID" value="MFC0524386.1"/>
    <property type="molecule type" value="Genomic_DNA"/>
</dbReference>
<sequence>MKKAIVLVGSLAAFVCIGYVVQSLYFVYFQNQSLDQEQYEQLITVDETKKVDGQYITVKQIGINETEAAVRYTTSSWNPLQALYDVEFTIRLDSGKLLYSEKGRRVNNRFIRKAIDYYQIEEPTENINKVDLAYRQYDREAYYHISLK</sequence>
<dbReference type="Proteomes" id="UP001589836">
    <property type="component" value="Unassembled WGS sequence"/>
</dbReference>
<reference evidence="1 2" key="1">
    <citation type="submission" date="2024-09" db="EMBL/GenBank/DDBJ databases">
        <authorList>
            <person name="Sun Q."/>
            <person name="Mori K."/>
        </authorList>
    </citation>
    <scope>NUCLEOTIDE SEQUENCE [LARGE SCALE GENOMIC DNA]</scope>
    <source>
        <strain evidence="1 2">NCAIM B.02529</strain>
    </source>
</reference>
<evidence type="ECO:0008006" key="3">
    <source>
        <dbReference type="Google" id="ProtNLM"/>
    </source>
</evidence>
<protein>
    <recommendedName>
        <fullName evidence="3">DUF3139 domain-containing protein</fullName>
    </recommendedName>
</protein>
<keyword evidence="2" id="KW-1185">Reference proteome</keyword>
<organism evidence="1 2">
    <name type="scientific">Pontibacillus salicampi</name>
    <dbReference type="NCBI Taxonomy" id="1449801"/>
    <lineage>
        <taxon>Bacteria</taxon>
        <taxon>Bacillati</taxon>
        <taxon>Bacillota</taxon>
        <taxon>Bacilli</taxon>
        <taxon>Bacillales</taxon>
        <taxon>Bacillaceae</taxon>
        <taxon>Pontibacillus</taxon>
    </lineage>
</organism>
<dbReference type="RefSeq" id="WP_377348311.1">
    <property type="nucleotide sequence ID" value="NZ_JBHLTP010000011.1"/>
</dbReference>
<comment type="caution">
    <text evidence="1">The sequence shown here is derived from an EMBL/GenBank/DDBJ whole genome shotgun (WGS) entry which is preliminary data.</text>
</comment>
<proteinExistence type="predicted"/>
<accession>A0ABV6LPS6</accession>